<organism evidence="1 2">
    <name type="scientific">Streptomyces kaniharaensis</name>
    <dbReference type="NCBI Taxonomy" id="212423"/>
    <lineage>
        <taxon>Bacteria</taxon>
        <taxon>Bacillati</taxon>
        <taxon>Actinomycetota</taxon>
        <taxon>Actinomycetes</taxon>
        <taxon>Kitasatosporales</taxon>
        <taxon>Streptomycetaceae</taxon>
        <taxon>Streptomyces</taxon>
    </lineage>
</organism>
<keyword evidence="2" id="KW-1185">Reference proteome</keyword>
<name>A0A6N7KPP4_9ACTN</name>
<dbReference type="EMBL" id="WBOF01000001">
    <property type="protein sequence ID" value="MQS12529.1"/>
    <property type="molecule type" value="Genomic_DNA"/>
</dbReference>
<dbReference type="RefSeq" id="WP_153460878.1">
    <property type="nucleotide sequence ID" value="NZ_WBOF01000001.1"/>
</dbReference>
<sequence>MTKYLVLYWSTQSARDRMAQATPEETKAGMDAWMRWAREAGSAVVDLGSPLGPLKGRGSEEGANQISGFSVLQAESDEALDAVLADHPHLSFGGTILALEFLPVPGM</sequence>
<evidence type="ECO:0008006" key="3">
    <source>
        <dbReference type="Google" id="ProtNLM"/>
    </source>
</evidence>
<accession>A0A6N7KPP4</accession>
<evidence type="ECO:0000313" key="2">
    <source>
        <dbReference type="Proteomes" id="UP000450000"/>
    </source>
</evidence>
<reference evidence="1 2" key="1">
    <citation type="submission" date="2019-09" db="EMBL/GenBank/DDBJ databases">
        <title>Genome Sequences of Streptomyces kaniharaensis ATCC 21070.</title>
        <authorList>
            <person name="Zhu W."/>
            <person name="De Crecy-Lagard V."/>
            <person name="Richards N.G."/>
        </authorList>
    </citation>
    <scope>NUCLEOTIDE SEQUENCE [LARGE SCALE GENOMIC DNA]</scope>
    <source>
        <strain evidence="1 2">SF-557</strain>
    </source>
</reference>
<evidence type="ECO:0000313" key="1">
    <source>
        <dbReference type="EMBL" id="MQS12529.1"/>
    </source>
</evidence>
<protein>
    <recommendedName>
        <fullName evidence="3">YCII-related domain-containing protein</fullName>
    </recommendedName>
</protein>
<comment type="caution">
    <text evidence="1">The sequence shown here is derived from an EMBL/GenBank/DDBJ whole genome shotgun (WGS) entry which is preliminary data.</text>
</comment>
<proteinExistence type="predicted"/>
<dbReference type="Gene3D" id="3.30.70.1060">
    <property type="entry name" value="Dimeric alpha+beta barrel"/>
    <property type="match status" value="1"/>
</dbReference>
<dbReference type="AlphaFoldDB" id="A0A6N7KPP4"/>
<dbReference type="Proteomes" id="UP000450000">
    <property type="component" value="Unassembled WGS sequence"/>
</dbReference>
<dbReference type="SUPFAM" id="SSF54909">
    <property type="entry name" value="Dimeric alpha+beta barrel"/>
    <property type="match status" value="1"/>
</dbReference>
<gene>
    <name evidence="1" type="ORF">F7Q99_09585</name>
</gene>
<dbReference type="OrthoDB" id="3631099at2"/>
<dbReference type="InterPro" id="IPR011008">
    <property type="entry name" value="Dimeric_a/b-barrel"/>
</dbReference>